<dbReference type="Pfam" id="PF00535">
    <property type="entry name" value="Glycos_transf_2"/>
    <property type="match status" value="1"/>
</dbReference>
<dbReference type="SUPFAM" id="SSF53448">
    <property type="entry name" value="Nucleotide-diphospho-sugar transferases"/>
    <property type="match status" value="1"/>
</dbReference>
<protein>
    <recommendedName>
        <fullName evidence="1">Glycosyltransferase 2-like domain-containing protein</fullName>
    </recommendedName>
</protein>
<feature type="domain" description="Glycosyltransferase 2-like" evidence="1">
    <location>
        <begin position="1"/>
        <end position="165"/>
    </location>
</feature>
<gene>
    <name evidence="2" type="ORF">rosag_31720</name>
</gene>
<evidence type="ECO:0000313" key="3">
    <source>
        <dbReference type="Proteomes" id="UP001161325"/>
    </source>
</evidence>
<dbReference type="GO" id="GO:0006487">
    <property type="term" value="P:protein N-linked glycosylation"/>
    <property type="evidence" value="ECO:0007669"/>
    <property type="project" value="TreeGrafter"/>
</dbReference>
<accession>A0AA37Q4X8</accession>
<evidence type="ECO:0000313" key="2">
    <source>
        <dbReference type="EMBL" id="GLC26659.1"/>
    </source>
</evidence>
<dbReference type="Proteomes" id="UP001161325">
    <property type="component" value="Unassembled WGS sequence"/>
</dbReference>
<reference evidence="2" key="1">
    <citation type="submission" date="2022-08" db="EMBL/GenBank/DDBJ databases">
        <title>Draft genome sequencing of Roseisolibacter agri AW1220.</title>
        <authorList>
            <person name="Tobiishi Y."/>
            <person name="Tonouchi A."/>
        </authorList>
    </citation>
    <scope>NUCLEOTIDE SEQUENCE</scope>
    <source>
        <strain evidence="2">AW1220</strain>
    </source>
</reference>
<evidence type="ECO:0000259" key="1">
    <source>
        <dbReference type="Pfam" id="PF00535"/>
    </source>
</evidence>
<sequence length="262" mass="28109">MPCYNEARRLDVAAFARALDASPALRLLFVDDGSTDDTRAVLDAMASAHADRVAVLALPRNGGKAGAVWSGLRHVLAESPATRAAYVGYWDADLSTPLAALPELVAVLRARAACHAVLGSRVRLLGRRIARRLARHYLGRVWATAASVVLGMPVYDTQCGAKLFRVAGPLTAALEAPFLSRWAFDVELLARLHAATAGQDVDESFVEHPLAEWRDVAGSKLTMGAALRSGLDLARIAWRVRRGARRAVSPVVDRPPAPTGPR</sequence>
<dbReference type="InterPro" id="IPR001173">
    <property type="entry name" value="Glyco_trans_2-like"/>
</dbReference>
<dbReference type="AlphaFoldDB" id="A0AA37Q4X8"/>
<dbReference type="EMBL" id="BRXS01000005">
    <property type="protein sequence ID" value="GLC26659.1"/>
    <property type="molecule type" value="Genomic_DNA"/>
</dbReference>
<organism evidence="2 3">
    <name type="scientific">Roseisolibacter agri</name>
    <dbReference type="NCBI Taxonomy" id="2014610"/>
    <lineage>
        <taxon>Bacteria</taxon>
        <taxon>Pseudomonadati</taxon>
        <taxon>Gemmatimonadota</taxon>
        <taxon>Gemmatimonadia</taxon>
        <taxon>Gemmatimonadales</taxon>
        <taxon>Gemmatimonadaceae</taxon>
        <taxon>Roseisolibacter</taxon>
    </lineage>
</organism>
<proteinExistence type="predicted"/>
<dbReference type="PANTHER" id="PTHR10859">
    <property type="entry name" value="GLYCOSYL TRANSFERASE"/>
    <property type="match status" value="1"/>
</dbReference>
<dbReference type="PANTHER" id="PTHR10859:SF91">
    <property type="entry name" value="DOLICHYL-PHOSPHATE BETA-GLUCOSYLTRANSFERASE"/>
    <property type="match status" value="1"/>
</dbReference>
<dbReference type="InterPro" id="IPR029044">
    <property type="entry name" value="Nucleotide-diphossugar_trans"/>
</dbReference>
<keyword evidence="3" id="KW-1185">Reference proteome</keyword>
<name>A0AA37Q4X8_9BACT</name>
<comment type="caution">
    <text evidence="2">The sequence shown here is derived from an EMBL/GenBank/DDBJ whole genome shotgun (WGS) entry which is preliminary data.</text>
</comment>
<dbReference type="Gene3D" id="3.90.550.10">
    <property type="entry name" value="Spore Coat Polysaccharide Biosynthesis Protein SpsA, Chain A"/>
    <property type="match status" value="1"/>
</dbReference>